<gene>
    <name evidence="1" type="ORF">BV22DRAFT_878844</name>
</gene>
<protein>
    <submittedName>
        <fullName evidence="1">Uncharacterized protein</fullName>
    </submittedName>
</protein>
<dbReference type="Proteomes" id="UP000790709">
    <property type="component" value="Unassembled WGS sequence"/>
</dbReference>
<dbReference type="EMBL" id="MU266694">
    <property type="protein sequence ID" value="KAH7919106.1"/>
    <property type="molecule type" value="Genomic_DNA"/>
</dbReference>
<keyword evidence="2" id="KW-1185">Reference proteome</keyword>
<proteinExistence type="predicted"/>
<name>A0ACB8B0A6_9AGAM</name>
<evidence type="ECO:0000313" key="1">
    <source>
        <dbReference type="EMBL" id="KAH7919106.1"/>
    </source>
</evidence>
<sequence>MGIYMTSLSIANDPLPKSSPPRWSTIQYVRPLVQANMSQLTQFTEMYSPKYAISIALAYAAIAFACKYSKEGHTWDMYVYSDTGCQGTHEEFYGTAAYPWCECFELTKKLNDKVKSFTYTAGEHIQIGLFQDAECKGKHLGTLTRSTVHP</sequence>
<accession>A0ACB8B0A6</accession>
<evidence type="ECO:0000313" key="2">
    <source>
        <dbReference type="Proteomes" id="UP000790709"/>
    </source>
</evidence>
<comment type="caution">
    <text evidence="1">The sequence shown here is derived from an EMBL/GenBank/DDBJ whole genome shotgun (WGS) entry which is preliminary data.</text>
</comment>
<organism evidence="1 2">
    <name type="scientific">Leucogyrophana mollusca</name>
    <dbReference type="NCBI Taxonomy" id="85980"/>
    <lineage>
        <taxon>Eukaryota</taxon>
        <taxon>Fungi</taxon>
        <taxon>Dikarya</taxon>
        <taxon>Basidiomycota</taxon>
        <taxon>Agaricomycotina</taxon>
        <taxon>Agaricomycetes</taxon>
        <taxon>Agaricomycetidae</taxon>
        <taxon>Boletales</taxon>
        <taxon>Boletales incertae sedis</taxon>
        <taxon>Leucogyrophana</taxon>
    </lineage>
</organism>
<reference evidence="1" key="1">
    <citation type="journal article" date="2021" name="New Phytol.">
        <title>Evolutionary innovations through gain and loss of genes in the ectomycorrhizal Boletales.</title>
        <authorList>
            <person name="Wu G."/>
            <person name="Miyauchi S."/>
            <person name="Morin E."/>
            <person name="Kuo A."/>
            <person name="Drula E."/>
            <person name="Varga T."/>
            <person name="Kohler A."/>
            <person name="Feng B."/>
            <person name="Cao Y."/>
            <person name="Lipzen A."/>
            <person name="Daum C."/>
            <person name="Hundley H."/>
            <person name="Pangilinan J."/>
            <person name="Johnson J."/>
            <person name="Barry K."/>
            <person name="LaButti K."/>
            <person name="Ng V."/>
            <person name="Ahrendt S."/>
            <person name="Min B."/>
            <person name="Choi I.G."/>
            <person name="Park H."/>
            <person name="Plett J.M."/>
            <person name="Magnuson J."/>
            <person name="Spatafora J.W."/>
            <person name="Nagy L.G."/>
            <person name="Henrissat B."/>
            <person name="Grigoriev I.V."/>
            <person name="Yang Z.L."/>
            <person name="Xu J."/>
            <person name="Martin F.M."/>
        </authorList>
    </citation>
    <scope>NUCLEOTIDE SEQUENCE</scope>
    <source>
        <strain evidence="1">KUC20120723A-06</strain>
    </source>
</reference>